<evidence type="ECO:0000256" key="1">
    <source>
        <dbReference type="SAM" id="Phobius"/>
    </source>
</evidence>
<name>A0ABX8WIX6_9HYPH</name>
<evidence type="ECO:0008006" key="4">
    <source>
        <dbReference type="Google" id="ProtNLM"/>
    </source>
</evidence>
<feature type="transmembrane region" description="Helical" evidence="1">
    <location>
        <begin position="53"/>
        <end position="72"/>
    </location>
</feature>
<proteinExistence type="predicted"/>
<evidence type="ECO:0000313" key="3">
    <source>
        <dbReference type="Proteomes" id="UP000825799"/>
    </source>
</evidence>
<accession>A0ABX8WIX6</accession>
<keyword evidence="1" id="KW-1133">Transmembrane helix</keyword>
<reference evidence="2 3" key="1">
    <citation type="submission" date="2021-08" db="EMBL/GenBank/DDBJ databases">
        <title>Devosia salina sp. nov., isolated from the South China Sea sediment.</title>
        <authorList>
            <person name="Zhou Z."/>
        </authorList>
    </citation>
    <scope>NUCLEOTIDE SEQUENCE [LARGE SCALE GENOMIC DNA]</scope>
    <source>
        <strain evidence="2 3">SCS-3</strain>
    </source>
</reference>
<feature type="transmembrane region" description="Helical" evidence="1">
    <location>
        <begin position="84"/>
        <end position="107"/>
    </location>
</feature>
<dbReference type="RefSeq" id="WP_220304725.1">
    <property type="nucleotide sequence ID" value="NZ_CP080590.1"/>
</dbReference>
<keyword evidence="3" id="KW-1185">Reference proteome</keyword>
<keyword evidence="1" id="KW-0472">Membrane</keyword>
<evidence type="ECO:0000313" key="2">
    <source>
        <dbReference type="EMBL" id="QYO76235.1"/>
    </source>
</evidence>
<sequence length="134" mass="14266">MDDIFRLLLFIHIGALLFAAATNLVMPVLVPAMLSLGADGRATLGPLTRRLSINARLSLLTLVLTGVLMVAIRCDAGLWANPWFSAKMACVAAIILSFGLGFTPWARAVPPKVFGLVTRLALVGTIFCAVLAFN</sequence>
<gene>
    <name evidence="2" type="ORF">K1X15_16715</name>
</gene>
<protein>
    <recommendedName>
        <fullName evidence="4">DUF2269 family protein</fullName>
    </recommendedName>
</protein>
<dbReference type="Proteomes" id="UP000825799">
    <property type="component" value="Chromosome"/>
</dbReference>
<keyword evidence="1" id="KW-0812">Transmembrane</keyword>
<organism evidence="2 3">
    <name type="scientific">Devosia salina</name>
    <dbReference type="NCBI Taxonomy" id="2860336"/>
    <lineage>
        <taxon>Bacteria</taxon>
        <taxon>Pseudomonadati</taxon>
        <taxon>Pseudomonadota</taxon>
        <taxon>Alphaproteobacteria</taxon>
        <taxon>Hyphomicrobiales</taxon>
        <taxon>Devosiaceae</taxon>
        <taxon>Devosia</taxon>
    </lineage>
</organism>
<feature type="transmembrane region" description="Helical" evidence="1">
    <location>
        <begin position="113"/>
        <end position="133"/>
    </location>
</feature>
<dbReference type="EMBL" id="CP080590">
    <property type="protein sequence ID" value="QYO76235.1"/>
    <property type="molecule type" value="Genomic_DNA"/>
</dbReference>